<sequence>MSNRFHTQRGFVGLYLTIVVLILMLGIITSIGFGVLTQQRIMQNIVQSARAYAAAESSIEDVLIRLVNGQNVCDPPGSPPCSSALPISSASVNVTISDIVAGARTITAEGDSLDRFRTVRVVYEISSITPGFFYGAQVGDLGIEMENNSGIMGNVFSNGDFEMVNNASTTGTVKISGAGGLNGGKITGDAYVDACTSSVITGILHANTQAGCSFASLTNSDLPIVPIPLPLSAATIDEWKNDAEAGGITVGDYNRSSGSSSLGPQKIVGNMTIQNSAQLILTGTVWVTGNVIIKNDARVQLDSGYGSTSGALIANGSITLENNSISSGSGAAGSYLMYLSTTSVDPAITIKNNAIVDILYASNQFVQVENNAAMREITGNGLRIKNNATVTYEIGLQDAAFTSGPGGGWTVTSWKEIE</sequence>
<evidence type="ECO:0008006" key="4">
    <source>
        <dbReference type="Google" id="ProtNLM"/>
    </source>
</evidence>
<gene>
    <name evidence="2" type="ORF">A2843_01780</name>
</gene>
<evidence type="ECO:0000313" key="2">
    <source>
        <dbReference type="EMBL" id="OHA64192.1"/>
    </source>
</evidence>
<name>A0A1G2QW06_9BACT</name>
<accession>A0A1G2QW06</accession>
<organism evidence="2 3">
    <name type="scientific">Candidatus Wildermuthbacteria bacterium RIFCSPHIGHO2_01_FULL_48_27b</name>
    <dbReference type="NCBI Taxonomy" id="1802447"/>
    <lineage>
        <taxon>Bacteria</taxon>
        <taxon>Candidatus Wildermuthiibacteriota</taxon>
    </lineage>
</organism>
<proteinExistence type="predicted"/>
<feature type="transmembrane region" description="Helical" evidence="1">
    <location>
        <begin position="12"/>
        <end position="36"/>
    </location>
</feature>
<dbReference type="EMBL" id="MHTS01000020">
    <property type="protein sequence ID" value="OHA64192.1"/>
    <property type="molecule type" value="Genomic_DNA"/>
</dbReference>
<keyword evidence="1" id="KW-1133">Transmembrane helix</keyword>
<keyword evidence="1" id="KW-0472">Membrane</keyword>
<evidence type="ECO:0000256" key="1">
    <source>
        <dbReference type="SAM" id="Phobius"/>
    </source>
</evidence>
<reference evidence="2 3" key="1">
    <citation type="journal article" date="2016" name="Nat. Commun.">
        <title>Thousands of microbial genomes shed light on interconnected biogeochemical processes in an aquifer system.</title>
        <authorList>
            <person name="Anantharaman K."/>
            <person name="Brown C.T."/>
            <person name="Hug L.A."/>
            <person name="Sharon I."/>
            <person name="Castelle C.J."/>
            <person name="Probst A.J."/>
            <person name="Thomas B.C."/>
            <person name="Singh A."/>
            <person name="Wilkins M.J."/>
            <person name="Karaoz U."/>
            <person name="Brodie E.L."/>
            <person name="Williams K.H."/>
            <person name="Hubbard S.S."/>
            <person name="Banfield J.F."/>
        </authorList>
    </citation>
    <scope>NUCLEOTIDE SEQUENCE [LARGE SCALE GENOMIC DNA]</scope>
</reference>
<dbReference type="Proteomes" id="UP000178170">
    <property type="component" value="Unassembled WGS sequence"/>
</dbReference>
<comment type="caution">
    <text evidence="2">The sequence shown here is derived from an EMBL/GenBank/DDBJ whole genome shotgun (WGS) entry which is preliminary data.</text>
</comment>
<dbReference type="AlphaFoldDB" id="A0A1G2QW06"/>
<protein>
    <recommendedName>
        <fullName evidence="4">Type 4 fimbrial biogenesis protein PilX N-terminal domain-containing protein</fullName>
    </recommendedName>
</protein>
<keyword evidence="1" id="KW-0812">Transmembrane</keyword>
<evidence type="ECO:0000313" key="3">
    <source>
        <dbReference type="Proteomes" id="UP000178170"/>
    </source>
</evidence>